<dbReference type="AlphaFoldDB" id="A0A918YD19"/>
<comment type="caution">
    <text evidence="2">The sequence shown here is derived from an EMBL/GenBank/DDBJ whole genome shotgun (WGS) entry which is preliminary data.</text>
</comment>
<accession>A0A918YD19</accession>
<protein>
    <submittedName>
        <fullName evidence="2">Uncharacterized protein</fullName>
    </submittedName>
</protein>
<reference evidence="2" key="2">
    <citation type="submission" date="2020-09" db="EMBL/GenBank/DDBJ databases">
        <authorList>
            <person name="Sun Q."/>
            <person name="Ohkuma M."/>
        </authorList>
    </citation>
    <scope>NUCLEOTIDE SEQUENCE</scope>
    <source>
        <strain evidence="2">JCM 4714</strain>
    </source>
</reference>
<feature type="region of interest" description="Disordered" evidence="1">
    <location>
        <begin position="38"/>
        <end position="121"/>
    </location>
</feature>
<sequence>MWRKVTRTLPIRYGFHRMAERYCALFLRNRMQRNECRRASGPLARRNPVGRTGLRRNPRHTSGAGRAQSRWSGKGLGEQVVEAPDAGRTRRATAGPSRGAAVSVRGGREPDQSVGIPVTSG</sequence>
<keyword evidence="3" id="KW-1185">Reference proteome</keyword>
<evidence type="ECO:0000313" key="2">
    <source>
        <dbReference type="EMBL" id="GHD99150.1"/>
    </source>
</evidence>
<evidence type="ECO:0000313" key="3">
    <source>
        <dbReference type="Proteomes" id="UP000655443"/>
    </source>
</evidence>
<organism evidence="2 3">
    <name type="scientific">Streptomyces alanosinicus</name>
    <dbReference type="NCBI Taxonomy" id="68171"/>
    <lineage>
        <taxon>Bacteria</taxon>
        <taxon>Bacillati</taxon>
        <taxon>Actinomycetota</taxon>
        <taxon>Actinomycetes</taxon>
        <taxon>Kitasatosporales</taxon>
        <taxon>Streptomycetaceae</taxon>
        <taxon>Streptomyces</taxon>
    </lineage>
</organism>
<dbReference type="Proteomes" id="UP000655443">
    <property type="component" value="Unassembled WGS sequence"/>
</dbReference>
<proteinExistence type="predicted"/>
<evidence type="ECO:0000256" key="1">
    <source>
        <dbReference type="SAM" id="MobiDB-lite"/>
    </source>
</evidence>
<dbReference type="EMBL" id="BMVG01000001">
    <property type="protein sequence ID" value="GHD99150.1"/>
    <property type="molecule type" value="Genomic_DNA"/>
</dbReference>
<reference evidence="2" key="1">
    <citation type="journal article" date="2014" name="Int. J. Syst. Evol. Microbiol.">
        <title>Complete genome sequence of Corynebacterium casei LMG S-19264T (=DSM 44701T), isolated from a smear-ripened cheese.</title>
        <authorList>
            <consortium name="US DOE Joint Genome Institute (JGI-PGF)"/>
            <person name="Walter F."/>
            <person name="Albersmeier A."/>
            <person name="Kalinowski J."/>
            <person name="Ruckert C."/>
        </authorList>
    </citation>
    <scope>NUCLEOTIDE SEQUENCE</scope>
    <source>
        <strain evidence="2">JCM 4714</strain>
    </source>
</reference>
<gene>
    <name evidence="2" type="ORF">GCM10010339_09220</name>
</gene>
<name>A0A918YD19_9ACTN</name>